<accession>A0A3P8FZ15</accession>
<dbReference type="CDD" id="cd02947">
    <property type="entry name" value="TRX_family"/>
    <property type="match status" value="1"/>
</dbReference>
<organism evidence="3 4">
    <name type="scientific">Schistosoma margrebowiei</name>
    <dbReference type="NCBI Taxonomy" id="48269"/>
    <lineage>
        <taxon>Eukaryota</taxon>
        <taxon>Metazoa</taxon>
        <taxon>Spiralia</taxon>
        <taxon>Lophotrochozoa</taxon>
        <taxon>Platyhelminthes</taxon>
        <taxon>Trematoda</taxon>
        <taxon>Digenea</taxon>
        <taxon>Strigeidida</taxon>
        <taxon>Schistosomatoidea</taxon>
        <taxon>Schistosomatidae</taxon>
        <taxon>Schistosoma</taxon>
    </lineage>
</organism>
<dbReference type="PROSITE" id="PS00194">
    <property type="entry name" value="THIOREDOXIN_1"/>
    <property type="match status" value="1"/>
</dbReference>
<dbReference type="InterPro" id="IPR013766">
    <property type="entry name" value="Thioredoxin_domain"/>
</dbReference>
<evidence type="ECO:0000259" key="2">
    <source>
        <dbReference type="PROSITE" id="PS51352"/>
    </source>
</evidence>
<dbReference type="SUPFAM" id="SSF52833">
    <property type="entry name" value="Thioredoxin-like"/>
    <property type="match status" value="1"/>
</dbReference>
<reference evidence="3 4" key="1">
    <citation type="submission" date="2018-11" db="EMBL/GenBank/DDBJ databases">
        <authorList>
            <consortium name="Pathogen Informatics"/>
        </authorList>
    </citation>
    <scope>NUCLEOTIDE SEQUENCE [LARGE SCALE GENOMIC DNA]</scope>
    <source>
        <strain evidence="3 4">Zambia</strain>
    </source>
</reference>
<gene>
    <name evidence="3" type="ORF">SMRZ_LOCUS18491</name>
</gene>
<evidence type="ECO:0000313" key="3">
    <source>
        <dbReference type="EMBL" id="VDP28089.1"/>
    </source>
</evidence>
<sequence length="144" mass="15908">MKSESGDLEKLLEENKTKLVVVDFFATWCGPCKTISPLFKELSEKYDAVFVKVDVDKLEETAKSHNVSAMPTFIALKNGEKVGEVVGASIAKHDGVPHGAVLSLFFRIICHLPKETLVEYADDLYVCRFLPFCLLLNGGLLTVS</sequence>
<dbReference type="InterPro" id="IPR036249">
    <property type="entry name" value="Thioredoxin-like_sf"/>
</dbReference>
<dbReference type="InterPro" id="IPR017937">
    <property type="entry name" value="Thioredoxin_CS"/>
</dbReference>
<proteinExistence type="predicted"/>
<name>A0A3P8FZ15_9TREM</name>
<keyword evidence="1" id="KW-1015">Disulfide bond</keyword>
<protein>
    <recommendedName>
        <fullName evidence="2">Thioredoxin domain-containing protein</fullName>
    </recommendedName>
</protein>
<dbReference type="PROSITE" id="PS51352">
    <property type="entry name" value="THIOREDOXIN_2"/>
    <property type="match status" value="1"/>
</dbReference>
<dbReference type="EMBL" id="UZAI01017672">
    <property type="protein sequence ID" value="VDP28089.1"/>
    <property type="molecule type" value="Genomic_DNA"/>
</dbReference>
<feature type="domain" description="Thioredoxin" evidence="2">
    <location>
        <begin position="1"/>
        <end position="114"/>
    </location>
</feature>
<keyword evidence="4" id="KW-1185">Reference proteome</keyword>
<dbReference type="Pfam" id="PF00085">
    <property type="entry name" value="Thioredoxin"/>
    <property type="match status" value="1"/>
</dbReference>
<dbReference type="PANTHER" id="PTHR46115">
    <property type="entry name" value="THIOREDOXIN-LIKE PROTEIN 1"/>
    <property type="match status" value="1"/>
</dbReference>
<evidence type="ECO:0000313" key="4">
    <source>
        <dbReference type="Proteomes" id="UP000277204"/>
    </source>
</evidence>
<dbReference type="PRINTS" id="PR00421">
    <property type="entry name" value="THIOREDOXIN"/>
</dbReference>
<dbReference type="AlphaFoldDB" id="A0A3P8FZ15"/>
<evidence type="ECO:0000256" key="1">
    <source>
        <dbReference type="ARBA" id="ARBA00023157"/>
    </source>
</evidence>
<dbReference type="Gene3D" id="3.40.30.10">
    <property type="entry name" value="Glutaredoxin"/>
    <property type="match status" value="1"/>
</dbReference>
<dbReference type="Proteomes" id="UP000277204">
    <property type="component" value="Unassembled WGS sequence"/>
</dbReference>